<sequence length="505" mass="55203">MTADHEDPRLALNPHPLVRLLGKPASEFTRDDIVTAVEKLGIRMLNLRYVAGDGRLKKLNFVINSREHLLSVLTFGERVDGSSLFSFVSARSSDLYVIPRYRTAFVDPFASEPTLDLLCSFYDGAGAPLDSAPENVLRKAARSLEERTGARLEAMGELEYYVFADVDTIYPIVEQRGYHESHPFSKWGAIRHEAMMRLAEMGAQIKYGHAEVGNIIHEGREMVQGEIEFLPVGLEEAADQVVLAKWVLREVAYRHGLEVSFAPKIVVGHAGSGLHVHTRLVRDGRNAFVGRDGLSEDARKVIAGYLTCAASLTAFGNTVPTSYLRLVPHQEAPTSICWGDRNRSVLVRVPLGWGGVGERMRLDANPEEPADPATDEDVTRMDPQTVEIRSGDGSAQVHLYLAALAVAARHGLEDPGALTTAERLYVQIDAGDVADLEQLPASCAESGRALLAARAIYEEDDVFPPGLIDSVAAGLQGYADDGLSERLEGNLGELRALVERHLHVG</sequence>
<evidence type="ECO:0000256" key="4">
    <source>
        <dbReference type="PROSITE-ProRule" id="PRU01331"/>
    </source>
</evidence>
<dbReference type="InterPro" id="IPR008147">
    <property type="entry name" value="Gln_synt_N"/>
</dbReference>
<dbReference type="InterPro" id="IPR014746">
    <property type="entry name" value="Gln_synth/guanido_kin_cat_dom"/>
</dbReference>
<dbReference type="Gene3D" id="3.30.590.10">
    <property type="entry name" value="Glutamine synthetase/guanido kinase, catalytic domain"/>
    <property type="match status" value="1"/>
</dbReference>
<dbReference type="PANTHER" id="PTHR43407:SF1">
    <property type="entry name" value="LENGSIN"/>
    <property type="match status" value="1"/>
</dbReference>
<dbReference type="Gene3D" id="3.10.20.70">
    <property type="entry name" value="Glutamine synthetase, N-terminal domain"/>
    <property type="match status" value="1"/>
</dbReference>
<organism evidence="7 8">
    <name type="scientific">Mobilicoccus caccae</name>
    <dbReference type="NCBI Taxonomy" id="1859295"/>
    <lineage>
        <taxon>Bacteria</taxon>
        <taxon>Bacillati</taxon>
        <taxon>Actinomycetota</taxon>
        <taxon>Actinomycetes</taxon>
        <taxon>Micrococcales</taxon>
        <taxon>Dermatophilaceae</taxon>
        <taxon>Mobilicoccus</taxon>
    </lineage>
</organism>
<dbReference type="Pfam" id="PF03951">
    <property type="entry name" value="Gln-synt_N"/>
    <property type="match status" value="1"/>
</dbReference>
<feature type="domain" description="GS catalytic" evidence="6">
    <location>
        <begin position="133"/>
        <end position="505"/>
    </location>
</feature>
<name>A0ABQ6IMW5_9MICO</name>
<comment type="similarity">
    <text evidence="1 4 5">Belongs to the glutamine synthetase family.</text>
</comment>
<evidence type="ECO:0000313" key="7">
    <source>
        <dbReference type="EMBL" id="GMA39263.1"/>
    </source>
</evidence>
<evidence type="ECO:0000256" key="2">
    <source>
        <dbReference type="ARBA" id="ARBA00012937"/>
    </source>
</evidence>
<evidence type="ECO:0000256" key="5">
    <source>
        <dbReference type="RuleBase" id="RU000384"/>
    </source>
</evidence>
<proteinExistence type="inferred from homology"/>
<keyword evidence="8" id="KW-1185">Reference proteome</keyword>
<comment type="caution">
    <text evidence="7">The sequence shown here is derived from an EMBL/GenBank/DDBJ whole genome shotgun (WGS) entry which is preliminary data.</text>
</comment>
<dbReference type="Pfam" id="PF00120">
    <property type="entry name" value="Gln-synt_C"/>
    <property type="match status" value="1"/>
</dbReference>
<protein>
    <recommendedName>
        <fullName evidence="2">glutamine synthetase</fullName>
        <ecNumber evidence="2">6.3.1.2</ecNumber>
    </recommendedName>
    <alternativeName>
        <fullName evidence="3">Glutamine synthetase I beta</fullName>
    </alternativeName>
</protein>
<gene>
    <name evidence="7" type="ORF">GCM10025883_13080</name>
</gene>
<dbReference type="InterPro" id="IPR036651">
    <property type="entry name" value="Gln_synt_N_sf"/>
</dbReference>
<dbReference type="SUPFAM" id="SSF55931">
    <property type="entry name" value="Glutamine synthetase/guanido kinase"/>
    <property type="match status" value="1"/>
</dbReference>
<dbReference type="PANTHER" id="PTHR43407">
    <property type="entry name" value="GLUTAMINE SYNTHETASE"/>
    <property type="match status" value="1"/>
</dbReference>
<dbReference type="EMBL" id="BSUO01000001">
    <property type="protein sequence ID" value="GMA39263.1"/>
    <property type="molecule type" value="Genomic_DNA"/>
</dbReference>
<evidence type="ECO:0000313" key="8">
    <source>
        <dbReference type="Proteomes" id="UP001157126"/>
    </source>
</evidence>
<dbReference type="RefSeq" id="WP_284303215.1">
    <property type="nucleotide sequence ID" value="NZ_BSUO01000001.1"/>
</dbReference>
<dbReference type="PROSITE" id="PS51987">
    <property type="entry name" value="GS_CATALYTIC"/>
    <property type="match status" value="1"/>
</dbReference>
<dbReference type="EC" id="6.3.1.2" evidence="2"/>
<dbReference type="InterPro" id="IPR008146">
    <property type="entry name" value="Gln_synth_cat_dom"/>
</dbReference>
<dbReference type="SMART" id="SM01230">
    <property type="entry name" value="Gln-synt_C"/>
    <property type="match status" value="1"/>
</dbReference>
<evidence type="ECO:0000259" key="6">
    <source>
        <dbReference type="PROSITE" id="PS51987"/>
    </source>
</evidence>
<dbReference type="Proteomes" id="UP001157126">
    <property type="component" value="Unassembled WGS sequence"/>
</dbReference>
<evidence type="ECO:0000256" key="1">
    <source>
        <dbReference type="ARBA" id="ARBA00009897"/>
    </source>
</evidence>
<reference evidence="8" key="1">
    <citation type="journal article" date="2019" name="Int. J. Syst. Evol. Microbiol.">
        <title>The Global Catalogue of Microorganisms (GCM) 10K type strain sequencing project: providing services to taxonomists for standard genome sequencing and annotation.</title>
        <authorList>
            <consortium name="The Broad Institute Genomics Platform"/>
            <consortium name="The Broad Institute Genome Sequencing Center for Infectious Disease"/>
            <person name="Wu L."/>
            <person name="Ma J."/>
        </authorList>
    </citation>
    <scope>NUCLEOTIDE SEQUENCE [LARGE SCALE GENOMIC DNA]</scope>
    <source>
        <strain evidence="8">NBRC 113072</strain>
    </source>
</reference>
<accession>A0ABQ6IMW5</accession>
<dbReference type="SUPFAM" id="SSF54368">
    <property type="entry name" value="Glutamine synthetase, N-terminal domain"/>
    <property type="match status" value="1"/>
</dbReference>
<evidence type="ECO:0000256" key="3">
    <source>
        <dbReference type="ARBA" id="ARBA00033230"/>
    </source>
</evidence>